<evidence type="ECO:0000313" key="3">
    <source>
        <dbReference type="Proteomes" id="UP000838756"/>
    </source>
</evidence>
<sequence length="147" mass="16636">MEMSHQGGTEAESLLRADRGAVVMPSQRRWDAKGEGEKAPFLRNEPVKLTPAWEGSNLPNDTLNLKGIAMDLAPPKDKWNLIYLTLLLHGLGTLTAWNMFITAKDYFVKYKLVNTPQYADDFMTYIGWACQVPNLLFSWTNIFVKIG</sequence>
<keyword evidence="1" id="KW-1133">Transmembrane helix</keyword>
<keyword evidence="1" id="KW-0472">Membrane</keyword>
<dbReference type="OrthoDB" id="1856718at2759"/>
<name>A0A8S4S1M3_9NEOP</name>
<keyword evidence="3" id="KW-1185">Reference proteome</keyword>
<protein>
    <submittedName>
        <fullName evidence="2">Jg4858 protein</fullName>
    </submittedName>
</protein>
<organism evidence="2 3">
    <name type="scientific">Pararge aegeria aegeria</name>
    <dbReference type="NCBI Taxonomy" id="348720"/>
    <lineage>
        <taxon>Eukaryota</taxon>
        <taxon>Metazoa</taxon>
        <taxon>Ecdysozoa</taxon>
        <taxon>Arthropoda</taxon>
        <taxon>Hexapoda</taxon>
        <taxon>Insecta</taxon>
        <taxon>Pterygota</taxon>
        <taxon>Neoptera</taxon>
        <taxon>Endopterygota</taxon>
        <taxon>Lepidoptera</taxon>
        <taxon>Glossata</taxon>
        <taxon>Ditrysia</taxon>
        <taxon>Papilionoidea</taxon>
        <taxon>Nymphalidae</taxon>
        <taxon>Satyrinae</taxon>
        <taxon>Satyrini</taxon>
        <taxon>Parargina</taxon>
        <taxon>Pararge</taxon>
    </lineage>
</organism>
<reference evidence="2" key="1">
    <citation type="submission" date="2022-03" db="EMBL/GenBank/DDBJ databases">
        <authorList>
            <person name="Lindestad O."/>
        </authorList>
    </citation>
    <scope>NUCLEOTIDE SEQUENCE</scope>
</reference>
<gene>
    <name evidence="2" type="primary">jg4858</name>
    <name evidence="2" type="ORF">PAEG_LOCUS21192</name>
</gene>
<dbReference type="EMBL" id="CAKXAJ010025909">
    <property type="protein sequence ID" value="CAH2245707.1"/>
    <property type="molecule type" value="Genomic_DNA"/>
</dbReference>
<dbReference type="Proteomes" id="UP000838756">
    <property type="component" value="Unassembled WGS sequence"/>
</dbReference>
<keyword evidence="1" id="KW-0812">Transmembrane</keyword>
<evidence type="ECO:0000313" key="2">
    <source>
        <dbReference type="EMBL" id="CAH2245707.1"/>
    </source>
</evidence>
<evidence type="ECO:0000256" key="1">
    <source>
        <dbReference type="SAM" id="Phobius"/>
    </source>
</evidence>
<comment type="caution">
    <text evidence="2">The sequence shown here is derived from an EMBL/GenBank/DDBJ whole genome shotgun (WGS) entry which is preliminary data.</text>
</comment>
<feature type="transmembrane region" description="Helical" evidence="1">
    <location>
        <begin position="81"/>
        <end position="101"/>
    </location>
</feature>
<proteinExistence type="predicted"/>
<dbReference type="AlphaFoldDB" id="A0A8S4S1M3"/>
<accession>A0A8S4S1M3</accession>